<dbReference type="EMBL" id="JADBEO010000005">
    <property type="protein sequence ID" value="MDR4305682.1"/>
    <property type="molecule type" value="Genomic_DNA"/>
</dbReference>
<evidence type="ECO:0008006" key="4">
    <source>
        <dbReference type="Google" id="ProtNLM"/>
    </source>
</evidence>
<dbReference type="RefSeq" id="WP_309388886.1">
    <property type="nucleotide sequence ID" value="NZ_JADBEO010000005.1"/>
</dbReference>
<feature type="compositionally biased region" description="Basic and acidic residues" evidence="1">
    <location>
        <begin position="40"/>
        <end position="62"/>
    </location>
</feature>
<feature type="compositionally biased region" description="Polar residues" evidence="1">
    <location>
        <begin position="1"/>
        <end position="10"/>
    </location>
</feature>
<evidence type="ECO:0000256" key="1">
    <source>
        <dbReference type="SAM" id="MobiDB-lite"/>
    </source>
</evidence>
<feature type="region of interest" description="Disordered" evidence="1">
    <location>
        <begin position="1"/>
        <end position="62"/>
    </location>
</feature>
<proteinExistence type="predicted"/>
<sequence>MDPKKSTTGANDRPKDAPIGQTGGGIPDDSGSPVQVDEAEVNRVREKLVGDEDKQEPEGHPS</sequence>
<evidence type="ECO:0000313" key="2">
    <source>
        <dbReference type="EMBL" id="MDR4305682.1"/>
    </source>
</evidence>
<evidence type="ECO:0000313" key="3">
    <source>
        <dbReference type="Proteomes" id="UP001181622"/>
    </source>
</evidence>
<comment type="caution">
    <text evidence="2">The sequence shown here is derived from an EMBL/GenBank/DDBJ whole genome shotgun (WGS) entry which is preliminary data.</text>
</comment>
<protein>
    <recommendedName>
        <fullName evidence="4">Prokaryotic ubiquitin-like protein UBact</fullName>
    </recommendedName>
</protein>
<name>A0ABU1DC41_9HYPH</name>
<accession>A0ABU1DC41</accession>
<dbReference type="Proteomes" id="UP001181622">
    <property type="component" value="Unassembled WGS sequence"/>
</dbReference>
<gene>
    <name evidence="2" type="ORF">IHQ68_03470</name>
</gene>
<keyword evidence="3" id="KW-1185">Reference proteome</keyword>
<reference evidence="2" key="1">
    <citation type="submission" date="2020-10" db="EMBL/GenBank/DDBJ databases">
        <authorList>
            <person name="Abbas A."/>
            <person name="Razzaq R."/>
            <person name="Waqas M."/>
            <person name="Abbas N."/>
            <person name="Nielsen T.K."/>
            <person name="Hansen L.H."/>
            <person name="Hussain S."/>
            <person name="Shahid M."/>
        </authorList>
    </citation>
    <scope>NUCLEOTIDE SEQUENCE</scope>
    <source>
        <strain evidence="2">S14</strain>
    </source>
</reference>
<organism evidence="2 3">
    <name type="scientific">Chelatococcus sambhunathii</name>
    <dbReference type="NCBI Taxonomy" id="363953"/>
    <lineage>
        <taxon>Bacteria</taxon>
        <taxon>Pseudomonadati</taxon>
        <taxon>Pseudomonadota</taxon>
        <taxon>Alphaproteobacteria</taxon>
        <taxon>Hyphomicrobiales</taxon>
        <taxon>Chelatococcaceae</taxon>
        <taxon>Chelatococcus</taxon>
    </lineage>
</organism>